<evidence type="ECO:0000256" key="18">
    <source>
        <dbReference type="ARBA" id="ARBA00048679"/>
    </source>
</evidence>
<evidence type="ECO:0000313" key="23">
    <source>
        <dbReference type="EMBL" id="KAL3509094.1"/>
    </source>
</evidence>
<proteinExistence type="inferred from homology"/>
<accession>A0ABD2YSN8</accession>
<evidence type="ECO:0000256" key="2">
    <source>
        <dbReference type="ARBA" id="ARBA00012513"/>
    </source>
</evidence>
<organism evidence="23 24">
    <name type="scientific">Cinchona calisaya</name>
    <dbReference type="NCBI Taxonomy" id="153742"/>
    <lineage>
        <taxon>Eukaryota</taxon>
        <taxon>Viridiplantae</taxon>
        <taxon>Streptophyta</taxon>
        <taxon>Embryophyta</taxon>
        <taxon>Tracheophyta</taxon>
        <taxon>Spermatophyta</taxon>
        <taxon>Magnoliopsida</taxon>
        <taxon>eudicotyledons</taxon>
        <taxon>Gunneridae</taxon>
        <taxon>Pentapetalae</taxon>
        <taxon>asterids</taxon>
        <taxon>lamiids</taxon>
        <taxon>Gentianales</taxon>
        <taxon>Rubiaceae</taxon>
        <taxon>Cinchonoideae</taxon>
        <taxon>Cinchoneae</taxon>
        <taxon>Cinchona</taxon>
    </lineage>
</organism>
<comment type="catalytic activity">
    <reaction evidence="18">
        <text>L-seryl-[protein] + ATP = O-phospho-L-seryl-[protein] + ADP + H(+)</text>
        <dbReference type="Rhea" id="RHEA:17989"/>
        <dbReference type="Rhea" id="RHEA-COMP:9863"/>
        <dbReference type="Rhea" id="RHEA-COMP:11604"/>
        <dbReference type="ChEBI" id="CHEBI:15378"/>
        <dbReference type="ChEBI" id="CHEBI:29999"/>
        <dbReference type="ChEBI" id="CHEBI:30616"/>
        <dbReference type="ChEBI" id="CHEBI:83421"/>
        <dbReference type="ChEBI" id="CHEBI:456216"/>
        <dbReference type="EC" id="2.7.11.1"/>
    </reaction>
</comment>
<dbReference type="AlphaFoldDB" id="A0ABD2YSN8"/>
<evidence type="ECO:0000256" key="20">
    <source>
        <dbReference type="RuleBase" id="RU000304"/>
    </source>
</evidence>
<dbReference type="GO" id="GO:0004674">
    <property type="term" value="F:protein serine/threonine kinase activity"/>
    <property type="evidence" value="ECO:0007669"/>
    <property type="project" value="UniProtKB-KW"/>
</dbReference>
<feature type="transmembrane region" description="Helical" evidence="21">
    <location>
        <begin position="12"/>
        <end position="36"/>
    </location>
</feature>
<dbReference type="SMART" id="SM00220">
    <property type="entry name" value="S_TKc"/>
    <property type="match status" value="1"/>
</dbReference>
<evidence type="ECO:0000256" key="1">
    <source>
        <dbReference type="ARBA" id="ARBA00004479"/>
    </source>
</evidence>
<evidence type="ECO:0000313" key="24">
    <source>
        <dbReference type="Proteomes" id="UP001630127"/>
    </source>
</evidence>
<protein>
    <recommendedName>
        <fullName evidence="2">non-specific serine/threonine protein kinase</fullName>
        <ecNumber evidence="2">2.7.11.1</ecNumber>
    </recommendedName>
</protein>
<dbReference type="InterPro" id="IPR017441">
    <property type="entry name" value="Protein_kinase_ATP_BS"/>
</dbReference>
<dbReference type="PROSITE" id="PS00107">
    <property type="entry name" value="PROTEIN_KINASE_ATP"/>
    <property type="match status" value="1"/>
</dbReference>
<dbReference type="GO" id="GO:0005524">
    <property type="term" value="F:ATP binding"/>
    <property type="evidence" value="ECO:0007669"/>
    <property type="project" value="UniProtKB-UniRule"/>
</dbReference>
<keyword evidence="4" id="KW-0597">Phosphoprotein</keyword>
<comment type="similarity">
    <text evidence="20">Belongs to the protein kinase superfamily.</text>
</comment>
<dbReference type="CDD" id="cd14066">
    <property type="entry name" value="STKc_IRAK"/>
    <property type="match status" value="1"/>
</dbReference>
<keyword evidence="24" id="KW-1185">Reference proteome</keyword>
<evidence type="ECO:0000256" key="15">
    <source>
        <dbReference type="ARBA" id="ARBA00023170"/>
    </source>
</evidence>
<keyword evidence="12 21" id="KW-1133">Transmembrane helix</keyword>
<dbReference type="Gene3D" id="3.30.200.20">
    <property type="entry name" value="Phosphorylase Kinase, domain 1"/>
    <property type="match status" value="1"/>
</dbReference>
<dbReference type="FunFam" id="1.10.510.10:FF:000248">
    <property type="entry name" value="S-receptor-like kinase 5"/>
    <property type="match status" value="1"/>
</dbReference>
<evidence type="ECO:0000256" key="21">
    <source>
        <dbReference type="SAM" id="Phobius"/>
    </source>
</evidence>
<keyword evidence="9 19" id="KW-0547">Nucleotide-binding</keyword>
<gene>
    <name evidence="23" type="ORF">ACH5RR_028495</name>
</gene>
<comment type="catalytic activity">
    <reaction evidence="17">
        <text>L-threonyl-[protein] + ATP = O-phospho-L-threonyl-[protein] + ADP + H(+)</text>
        <dbReference type="Rhea" id="RHEA:46608"/>
        <dbReference type="Rhea" id="RHEA-COMP:11060"/>
        <dbReference type="Rhea" id="RHEA-COMP:11605"/>
        <dbReference type="ChEBI" id="CHEBI:15378"/>
        <dbReference type="ChEBI" id="CHEBI:30013"/>
        <dbReference type="ChEBI" id="CHEBI:30616"/>
        <dbReference type="ChEBI" id="CHEBI:61977"/>
        <dbReference type="ChEBI" id="CHEBI:456216"/>
        <dbReference type="EC" id="2.7.11.1"/>
    </reaction>
</comment>
<sequence>MPTSILSSGCFATRVLILTPADFGVLTFLVSVLVVAVIFRRIVSLVIIACVFIICCGSIYILKVCKEGKRGEVEEKIKPSGLADEEKDSTVEIPALPMRFSYEELRTATRHFEEKLGSGGFGSVFKGTLEDGTLVAVKRLEKLSQNMKEFLAEVRTIGSIHHFNLVKLIGYCKDKSYRLLVYEFVANGSLDKWIFYQDRNNCLKWQIRKNIAIDIAKGLAYLHEECYKKIIHLDIKPQNILLDENFNAKVSDFGLSKLMDRDKSQVVTTMRGTPGYMAPEWRLSKITEKVDVYSFGIVLLEIICRRRNFDGRSETSSHLLRLLQSKSKNNKLLHIVRNFDEDMKNNAEEVERMIKIAAWCLQDDHTRRPCMSTLVNVLEGVMEVDSNMISFNFKNALADHHVLHINDDPSPSPLDFVLSNPR</sequence>
<feature type="binding site" evidence="19">
    <location>
        <position position="138"/>
    </location>
    <ligand>
        <name>ATP</name>
        <dbReference type="ChEBI" id="CHEBI:30616"/>
    </ligand>
</feature>
<evidence type="ECO:0000256" key="3">
    <source>
        <dbReference type="ARBA" id="ARBA00022527"/>
    </source>
</evidence>
<evidence type="ECO:0000256" key="6">
    <source>
        <dbReference type="ARBA" id="ARBA00022692"/>
    </source>
</evidence>
<keyword evidence="3 20" id="KW-0723">Serine/threonine-protein kinase</keyword>
<keyword evidence="8" id="KW-0430">Lectin</keyword>
<reference evidence="23 24" key="1">
    <citation type="submission" date="2024-11" db="EMBL/GenBank/DDBJ databases">
        <title>A near-complete genome assembly of Cinchona calisaya.</title>
        <authorList>
            <person name="Lian D.C."/>
            <person name="Zhao X.W."/>
            <person name="Wei L."/>
        </authorList>
    </citation>
    <scope>NUCLEOTIDE SEQUENCE [LARGE SCALE GENOMIC DNA]</scope>
    <source>
        <tissue evidence="23">Nenye</tissue>
    </source>
</reference>
<dbReference type="PANTHER" id="PTHR47976">
    <property type="entry name" value="G-TYPE LECTIN S-RECEPTOR-LIKE SERINE/THREONINE-PROTEIN KINASE SD2-5"/>
    <property type="match status" value="1"/>
</dbReference>
<feature type="domain" description="Protein kinase" evidence="22">
    <location>
        <begin position="110"/>
        <end position="382"/>
    </location>
</feature>
<evidence type="ECO:0000256" key="7">
    <source>
        <dbReference type="ARBA" id="ARBA00022729"/>
    </source>
</evidence>
<feature type="transmembrane region" description="Helical" evidence="21">
    <location>
        <begin position="42"/>
        <end position="62"/>
    </location>
</feature>
<evidence type="ECO:0000256" key="14">
    <source>
        <dbReference type="ARBA" id="ARBA00023157"/>
    </source>
</evidence>
<evidence type="ECO:0000256" key="12">
    <source>
        <dbReference type="ARBA" id="ARBA00022989"/>
    </source>
</evidence>
<comment type="subcellular location">
    <subcellularLocation>
        <location evidence="1">Membrane</location>
        <topology evidence="1">Single-pass type I membrane protein</topology>
    </subcellularLocation>
</comment>
<dbReference type="InterPro" id="IPR000719">
    <property type="entry name" value="Prot_kinase_dom"/>
</dbReference>
<evidence type="ECO:0000256" key="10">
    <source>
        <dbReference type="ARBA" id="ARBA00022777"/>
    </source>
</evidence>
<keyword evidence="5" id="KW-0808">Transferase</keyword>
<evidence type="ECO:0000259" key="22">
    <source>
        <dbReference type="PROSITE" id="PS50011"/>
    </source>
</evidence>
<keyword evidence="7" id="KW-0732">Signal</keyword>
<dbReference type="SUPFAM" id="SSF56112">
    <property type="entry name" value="Protein kinase-like (PK-like)"/>
    <property type="match status" value="1"/>
</dbReference>
<dbReference type="Pfam" id="PF00069">
    <property type="entry name" value="Pkinase"/>
    <property type="match status" value="1"/>
</dbReference>
<evidence type="ECO:0000256" key="17">
    <source>
        <dbReference type="ARBA" id="ARBA00047899"/>
    </source>
</evidence>
<evidence type="ECO:0000256" key="8">
    <source>
        <dbReference type="ARBA" id="ARBA00022734"/>
    </source>
</evidence>
<evidence type="ECO:0000256" key="9">
    <source>
        <dbReference type="ARBA" id="ARBA00022741"/>
    </source>
</evidence>
<keyword evidence="13 21" id="KW-0472">Membrane</keyword>
<keyword evidence="11 19" id="KW-0067">ATP-binding</keyword>
<keyword evidence="6 21" id="KW-0812">Transmembrane</keyword>
<dbReference type="InterPro" id="IPR011009">
    <property type="entry name" value="Kinase-like_dom_sf"/>
</dbReference>
<comment type="caution">
    <text evidence="23">The sequence shown here is derived from an EMBL/GenBank/DDBJ whole genome shotgun (WGS) entry which is preliminary data.</text>
</comment>
<evidence type="ECO:0000256" key="5">
    <source>
        <dbReference type="ARBA" id="ARBA00022679"/>
    </source>
</evidence>
<dbReference type="GO" id="GO:0016020">
    <property type="term" value="C:membrane"/>
    <property type="evidence" value="ECO:0007669"/>
    <property type="project" value="UniProtKB-SubCell"/>
</dbReference>
<dbReference type="InterPro" id="IPR051343">
    <property type="entry name" value="G-type_lectin_kinases/EP1-like"/>
</dbReference>
<evidence type="ECO:0000256" key="4">
    <source>
        <dbReference type="ARBA" id="ARBA00022553"/>
    </source>
</evidence>
<dbReference type="PANTHER" id="PTHR47976:SF66">
    <property type="entry name" value="G-TYPE LECTIN S-RECEPTOR-LIKE SERINE_THREONINE-PROTEIN KINASE SD2-5"/>
    <property type="match status" value="1"/>
</dbReference>
<keyword evidence="10" id="KW-0418">Kinase</keyword>
<dbReference type="InterPro" id="IPR008271">
    <property type="entry name" value="Ser/Thr_kinase_AS"/>
</dbReference>
<keyword evidence="16" id="KW-0325">Glycoprotein</keyword>
<dbReference type="PROSITE" id="PS50011">
    <property type="entry name" value="PROTEIN_KINASE_DOM"/>
    <property type="match status" value="1"/>
</dbReference>
<dbReference type="GO" id="GO:0030246">
    <property type="term" value="F:carbohydrate binding"/>
    <property type="evidence" value="ECO:0007669"/>
    <property type="project" value="UniProtKB-KW"/>
</dbReference>
<dbReference type="FunFam" id="3.30.200.20:FF:000178">
    <property type="entry name" value="serine/threonine-protein kinase PBS1-like"/>
    <property type="match status" value="1"/>
</dbReference>
<dbReference type="Proteomes" id="UP001630127">
    <property type="component" value="Unassembled WGS sequence"/>
</dbReference>
<dbReference type="EC" id="2.7.11.1" evidence="2"/>
<dbReference type="Gene3D" id="1.10.510.10">
    <property type="entry name" value="Transferase(Phosphotransferase) domain 1"/>
    <property type="match status" value="1"/>
</dbReference>
<keyword evidence="14" id="KW-1015">Disulfide bond</keyword>
<evidence type="ECO:0000256" key="13">
    <source>
        <dbReference type="ARBA" id="ARBA00023136"/>
    </source>
</evidence>
<name>A0ABD2YSN8_9GENT</name>
<keyword evidence="15" id="KW-0675">Receptor</keyword>
<evidence type="ECO:0000256" key="11">
    <source>
        <dbReference type="ARBA" id="ARBA00022840"/>
    </source>
</evidence>
<dbReference type="PROSITE" id="PS00108">
    <property type="entry name" value="PROTEIN_KINASE_ST"/>
    <property type="match status" value="1"/>
</dbReference>
<dbReference type="EMBL" id="JBJUIK010000012">
    <property type="protein sequence ID" value="KAL3509094.1"/>
    <property type="molecule type" value="Genomic_DNA"/>
</dbReference>
<evidence type="ECO:0000256" key="16">
    <source>
        <dbReference type="ARBA" id="ARBA00023180"/>
    </source>
</evidence>
<evidence type="ECO:0000256" key="19">
    <source>
        <dbReference type="PROSITE-ProRule" id="PRU10141"/>
    </source>
</evidence>